<dbReference type="InterPro" id="IPR000182">
    <property type="entry name" value="GNAT_dom"/>
</dbReference>
<reference evidence="2" key="1">
    <citation type="submission" date="2023-06" db="EMBL/GenBank/DDBJ databases">
        <title>Genome-scale phylogeny and comparative genomics of the fungal order Sordariales.</title>
        <authorList>
            <consortium name="Lawrence Berkeley National Laboratory"/>
            <person name="Hensen N."/>
            <person name="Bonometti L."/>
            <person name="Westerberg I."/>
            <person name="Brannstrom I.O."/>
            <person name="Guillou S."/>
            <person name="Cros-Aarteil S."/>
            <person name="Calhoun S."/>
            <person name="Haridas S."/>
            <person name="Kuo A."/>
            <person name="Mondo S."/>
            <person name="Pangilinan J."/>
            <person name="Riley R."/>
            <person name="LaButti K."/>
            <person name="Andreopoulos B."/>
            <person name="Lipzen A."/>
            <person name="Chen C."/>
            <person name="Yanf M."/>
            <person name="Daum C."/>
            <person name="Ng V."/>
            <person name="Clum A."/>
            <person name="Steindorff A."/>
            <person name="Ohm R."/>
            <person name="Martin F."/>
            <person name="Silar P."/>
            <person name="Natvig D."/>
            <person name="Lalanne C."/>
            <person name="Gautier V."/>
            <person name="Ament-velasquez S.L."/>
            <person name="Kruys A."/>
            <person name="Hutchinson M.I."/>
            <person name="Powell A.J."/>
            <person name="Barry K."/>
            <person name="Miller A.N."/>
            <person name="Grigoriev I.V."/>
            <person name="Debuchy R."/>
            <person name="Gladieux P."/>
            <person name="Thoren M.H."/>
            <person name="Johannesson H."/>
        </authorList>
    </citation>
    <scope>NUCLEOTIDE SEQUENCE</scope>
    <source>
        <strain evidence="2">SMH3187-1</strain>
    </source>
</reference>
<name>A0AA40BQW7_9PEZI</name>
<evidence type="ECO:0000313" key="3">
    <source>
        <dbReference type="Proteomes" id="UP001172155"/>
    </source>
</evidence>
<proteinExistence type="predicted"/>
<dbReference type="CDD" id="cd04301">
    <property type="entry name" value="NAT_SF"/>
    <property type="match status" value="1"/>
</dbReference>
<dbReference type="AlphaFoldDB" id="A0AA40BQW7"/>
<evidence type="ECO:0000259" key="1">
    <source>
        <dbReference type="Pfam" id="PF13508"/>
    </source>
</evidence>
<keyword evidence="3" id="KW-1185">Reference proteome</keyword>
<evidence type="ECO:0000313" key="2">
    <source>
        <dbReference type="EMBL" id="KAK0738773.1"/>
    </source>
</evidence>
<organism evidence="2 3">
    <name type="scientific">Schizothecium vesticola</name>
    <dbReference type="NCBI Taxonomy" id="314040"/>
    <lineage>
        <taxon>Eukaryota</taxon>
        <taxon>Fungi</taxon>
        <taxon>Dikarya</taxon>
        <taxon>Ascomycota</taxon>
        <taxon>Pezizomycotina</taxon>
        <taxon>Sordariomycetes</taxon>
        <taxon>Sordariomycetidae</taxon>
        <taxon>Sordariales</taxon>
        <taxon>Schizotheciaceae</taxon>
        <taxon>Schizothecium</taxon>
    </lineage>
</organism>
<gene>
    <name evidence="2" type="ORF">B0T18DRAFT_301831</name>
</gene>
<sequence>PAPPLPENYTLFPGLPPLPSYLHLRTTSGLTPVTASQAAPLSTGSYYGCYITYTPPSASASASASASTSSSAPPKPEYVAMGRIIADGGWYFLIADIATLPGHRRKGLGDAVVKHLLGYIALNAPRDGEPYVTLFADEMGRGLYRRNGFVEAMGVGEMGMCLEEGW</sequence>
<accession>A0AA40BQW7</accession>
<comment type="caution">
    <text evidence="2">The sequence shown here is derived from an EMBL/GenBank/DDBJ whole genome shotgun (WGS) entry which is preliminary data.</text>
</comment>
<dbReference type="Pfam" id="PF13508">
    <property type="entry name" value="Acetyltransf_7"/>
    <property type="match status" value="1"/>
</dbReference>
<protein>
    <recommendedName>
        <fullName evidence="1">N-acetyltransferase domain-containing protein</fullName>
    </recommendedName>
</protein>
<feature type="non-terminal residue" evidence="2">
    <location>
        <position position="1"/>
    </location>
</feature>
<dbReference type="Proteomes" id="UP001172155">
    <property type="component" value="Unassembled WGS sequence"/>
</dbReference>
<dbReference type="SUPFAM" id="SSF55729">
    <property type="entry name" value="Acyl-CoA N-acyltransferases (Nat)"/>
    <property type="match status" value="1"/>
</dbReference>
<dbReference type="InterPro" id="IPR016181">
    <property type="entry name" value="Acyl_CoA_acyltransferase"/>
</dbReference>
<feature type="non-terminal residue" evidence="2">
    <location>
        <position position="166"/>
    </location>
</feature>
<feature type="domain" description="N-acetyltransferase" evidence="1">
    <location>
        <begin position="79"/>
        <end position="151"/>
    </location>
</feature>
<dbReference type="EMBL" id="JAUKUD010000007">
    <property type="protein sequence ID" value="KAK0738773.1"/>
    <property type="molecule type" value="Genomic_DNA"/>
</dbReference>
<dbReference type="GO" id="GO:0016747">
    <property type="term" value="F:acyltransferase activity, transferring groups other than amino-acyl groups"/>
    <property type="evidence" value="ECO:0007669"/>
    <property type="project" value="InterPro"/>
</dbReference>
<dbReference type="Gene3D" id="3.40.630.30">
    <property type="match status" value="1"/>
</dbReference>